<dbReference type="AlphaFoldDB" id="A0A0F9YG83"/>
<dbReference type="EMBL" id="LAZR01000003">
    <property type="protein sequence ID" value="KKO11217.1"/>
    <property type="molecule type" value="Genomic_DNA"/>
</dbReference>
<evidence type="ECO:0000256" key="2">
    <source>
        <dbReference type="ARBA" id="ARBA00022801"/>
    </source>
</evidence>
<dbReference type="PANTHER" id="PTHR42693">
    <property type="entry name" value="ARYLSULFATASE FAMILY MEMBER"/>
    <property type="match status" value="1"/>
</dbReference>
<dbReference type="PANTHER" id="PTHR42693:SF53">
    <property type="entry name" value="ENDO-4-O-SULFATASE"/>
    <property type="match status" value="1"/>
</dbReference>
<gene>
    <name evidence="4" type="ORF">LCGC14_0016930</name>
</gene>
<proteinExistence type="inferred from homology"/>
<comment type="similarity">
    <text evidence="1">Belongs to the sulfatase family.</text>
</comment>
<dbReference type="InterPro" id="IPR050738">
    <property type="entry name" value="Sulfatase"/>
</dbReference>
<name>A0A0F9YG83_9ZZZZ</name>
<dbReference type="CDD" id="cd16148">
    <property type="entry name" value="sulfatase_like"/>
    <property type="match status" value="1"/>
</dbReference>
<keyword evidence="2" id="KW-0378">Hydrolase</keyword>
<feature type="domain" description="Sulfatase N-terminal" evidence="3">
    <location>
        <begin position="2"/>
        <end position="346"/>
    </location>
</feature>
<protein>
    <recommendedName>
        <fullName evidence="3">Sulfatase N-terminal domain-containing protein</fullName>
    </recommendedName>
</protein>
<dbReference type="GO" id="GO:0004065">
    <property type="term" value="F:arylsulfatase activity"/>
    <property type="evidence" value="ECO:0007669"/>
    <property type="project" value="TreeGrafter"/>
</dbReference>
<dbReference type="SUPFAM" id="SSF53649">
    <property type="entry name" value="Alkaline phosphatase-like"/>
    <property type="match status" value="1"/>
</dbReference>
<comment type="caution">
    <text evidence="4">The sequence shown here is derived from an EMBL/GenBank/DDBJ whole genome shotgun (WGS) entry which is preliminary data.</text>
</comment>
<accession>A0A0F9YG83</accession>
<evidence type="ECO:0000313" key="4">
    <source>
        <dbReference type="EMBL" id="KKO11217.1"/>
    </source>
</evidence>
<organism evidence="4">
    <name type="scientific">marine sediment metagenome</name>
    <dbReference type="NCBI Taxonomy" id="412755"/>
    <lineage>
        <taxon>unclassified sequences</taxon>
        <taxon>metagenomes</taxon>
        <taxon>ecological metagenomes</taxon>
    </lineage>
</organism>
<dbReference type="Gene3D" id="3.40.720.10">
    <property type="entry name" value="Alkaline Phosphatase, subunit A"/>
    <property type="match status" value="1"/>
</dbReference>
<dbReference type="InterPro" id="IPR000917">
    <property type="entry name" value="Sulfatase_N"/>
</dbReference>
<sequence length="467" mass="53631">MKNIILIISDTFRYDNLFDRAAMPVRTPQLDRFAERAVSVERMYTGSFPTIPQRTDMTSGRLGWPWFPWQHRTLSSQNHMPSILGQAGYVSQLICDCPHLFGAGMEHGFDGSCVLRGQEGDMFFLRMNRKIKSTGPAWKTRSDRYFRNRNLPDLARWINQLWYREEDTFPPRTAGLAVEWLEENYRFNPFFLWVDFFDPHEPWDAPEYMVQRYDPNYKGTPMIHPNYGKASDLTAAELKNLRAHYCAEAELVDRWIGRVLQKIDDLQLWDNSVVVFTTDHGKSLGEHNRTGKSNINKRDSRNWPLYPEVAHIPFMVAAPGLPAGKTIKSIMQPVDILPTLLDLAGAKVKPPEPFHGTSFAPLLRGRSRKQPRDFAISGSYLRLENGKSLRRAVTPVLYTKSWAYAPIGATGRRELYRLGEDPYCETNVAAAHPGMVKKLDRLFMDWLEDVGAPDDAVTPFARPHRRG</sequence>
<evidence type="ECO:0000256" key="1">
    <source>
        <dbReference type="ARBA" id="ARBA00008779"/>
    </source>
</evidence>
<dbReference type="InterPro" id="IPR017850">
    <property type="entry name" value="Alkaline_phosphatase_core_sf"/>
</dbReference>
<evidence type="ECO:0000259" key="3">
    <source>
        <dbReference type="Pfam" id="PF00884"/>
    </source>
</evidence>
<dbReference type="Pfam" id="PF00884">
    <property type="entry name" value="Sulfatase"/>
    <property type="match status" value="1"/>
</dbReference>
<reference evidence="4" key="1">
    <citation type="journal article" date="2015" name="Nature">
        <title>Complex archaea that bridge the gap between prokaryotes and eukaryotes.</title>
        <authorList>
            <person name="Spang A."/>
            <person name="Saw J.H."/>
            <person name="Jorgensen S.L."/>
            <person name="Zaremba-Niedzwiedzka K."/>
            <person name="Martijn J."/>
            <person name="Lind A.E."/>
            <person name="van Eijk R."/>
            <person name="Schleper C."/>
            <person name="Guy L."/>
            <person name="Ettema T.J."/>
        </authorList>
    </citation>
    <scope>NUCLEOTIDE SEQUENCE</scope>
</reference>